<evidence type="ECO:0000313" key="3">
    <source>
        <dbReference type="Proteomes" id="UP000054771"/>
    </source>
</evidence>
<dbReference type="OrthoDB" id="5431033at2759"/>
<dbReference type="Proteomes" id="UP000054771">
    <property type="component" value="Unassembled WGS sequence"/>
</dbReference>
<keyword evidence="3" id="KW-1185">Reference proteome</keyword>
<feature type="region of interest" description="Disordered" evidence="1">
    <location>
        <begin position="123"/>
        <end position="143"/>
    </location>
</feature>
<protein>
    <submittedName>
        <fullName evidence="2">Uncharacterized protein</fullName>
    </submittedName>
</protein>
<evidence type="ECO:0000256" key="1">
    <source>
        <dbReference type="SAM" id="MobiDB-lite"/>
    </source>
</evidence>
<gene>
    <name evidence="2" type="ORF">ASPCAL05360</name>
</gene>
<feature type="compositionally biased region" description="Basic and acidic residues" evidence="1">
    <location>
        <begin position="240"/>
        <end position="252"/>
    </location>
</feature>
<organism evidence="2 3">
    <name type="scientific">Aspergillus calidoustus</name>
    <dbReference type="NCBI Taxonomy" id="454130"/>
    <lineage>
        <taxon>Eukaryota</taxon>
        <taxon>Fungi</taxon>
        <taxon>Dikarya</taxon>
        <taxon>Ascomycota</taxon>
        <taxon>Pezizomycotina</taxon>
        <taxon>Eurotiomycetes</taxon>
        <taxon>Eurotiomycetidae</taxon>
        <taxon>Eurotiales</taxon>
        <taxon>Aspergillaceae</taxon>
        <taxon>Aspergillus</taxon>
        <taxon>Aspergillus subgen. Nidulantes</taxon>
    </lineage>
</organism>
<dbReference type="EMBL" id="CDMC01000004">
    <property type="protein sequence ID" value="CEL04229.1"/>
    <property type="molecule type" value="Genomic_DNA"/>
</dbReference>
<feature type="compositionally biased region" description="Low complexity" evidence="1">
    <location>
        <begin position="57"/>
        <end position="85"/>
    </location>
</feature>
<reference evidence="3" key="1">
    <citation type="journal article" date="2016" name="Genome Announc.">
        <title>Draft genome sequences of fungus Aspergillus calidoustus.</title>
        <authorList>
            <person name="Horn F."/>
            <person name="Linde J."/>
            <person name="Mattern D.J."/>
            <person name="Walther G."/>
            <person name="Guthke R."/>
            <person name="Scherlach K."/>
            <person name="Martin K."/>
            <person name="Brakhage A.A."/>
            <person name="Petzke L."/>
            <person name="Valiante V."/>
        </authorList>
    </citation>
    <scope>NUCLEOTIDE SEQUENCE [LARGE SCALE GENOMIC DNA]</scope>
    <source>
        <strain evidence="3">SF006504</strain>
    </source>
</reference>
<dbReference type="STRING" id="454130.A0A0U4Z3J3"/>
<feature type="region of interest" description="Disordered" evidence="1">
    <location>
        <begin position="231"/>
        <end position="252"/>
    </location>
</feature>
<accession>A0A0U4Z3J3</accession>
<evidence type="ECO:0000313" key="2">
    <source>
        <dbReference type="EMBL" id="CEL04229.1"/>
    </source>
</evidence>
<sequence length="388" mass="41263">MTVTTLIADSPAELVKQTLRSTSTANNATVLSLQTLFRSTPGPTEIESVTVKRTGRATKTTSAGTAATTSSRTKTARSRTNTKTAVQDPGPPDGAQLSAQEKLVLATEVFNMTLKTLSDAVNVGTAPSPRESTPVKRTTKSARSKTAQAVENRVSEADKGVSAVAECARLSLSCLRTLKTEQGGQGDGMPNLQLEQGACVLAGRLLSLGLNDLAYKELRGLKRRIQQHIDGLSTSRKKAGKDTREEDEQKERMSDLLTFSNIPSVRSLLGLLVSFQSSALRLIAAEKRPATVQKLVSALQLADDSSPANVILAAIDSGALSKDKGAIQLQLLSSTVSSLSYASQTSSSGGKDRLKPSTVLALQLLSLEIRCMSWKISGHICDDEHRES</sequence>
<name>A0A0U4Z3J3_ASPCI</name>
<proteinExistence type="predicted"/>
<feature type="region of interest" description="Disordered" evidence="1">
    <location>
        <begin position="54"/>
        <end position="96"/>
    </location>
</feature>
<dbReference type="AlphaFoldDB" id="A0A0U4Z3J3"/>